<evidence type="ECO:0000313" key="2">
    <source>
        <dbReference type="EMBL" id="KAG6516130.1"/>
    </source>
</evidence>
<accession>A0A8J5GXN7</accession>
<feature type="region of interest" description="Disordered" evidence="1">
    <location>
        <begin position="25"/>
        <end position="79"/>
    </location>
</feature>
<gene>
    <name evidence="2" type="ORF">ZIOFF_026579</name>
</gene>
<dbReference type="PANTHER" id="PTHR36350">
    <property type="entry name" value="TRANSMEMBRANE PROTEIN"/>
    <property type="match status" value="1"/>
</dbReference>
<dbReference type="Proteomes" id="UP000734854">
    <property type="component" value="Unassembled WGS sequence"/>
</dbReference>
<name>A0A8J5GXN7_ZINOF</name>
<feature type="compositionally biased region" description="Basic and acidic residues" evidence="1">
    <location>
        <begin position="301"/>
        <end position="313"/>
    </location>
</feature>
<comment type="caution">
    <text evidence="2">The sequence shown here is derived from an EMBL/GenBank/DDBJ whole genome shotgun (WGS) entry which is preliminary data.</text>
</comment>
<feature type="compositionally biased region" description="Polar residues" evidence="1">
    <location>
        <begin position="314"/>
        <end position="325"/>
    </location>
</feature>
<protein>
    <submittedName>
        <fullName evidence="2">Uncharacterized protein</fullName>
    </submittedName>
</protein>
<organism evidence="2 3">
    <name type="scientific">Zingiber officinale</name>
    <name type="common">Ginger</name>
    <name type="synonym">Amomum zingiber</name>
    <dbReference type="NCBI Taxonomy" id="94328"/>
    <lineage>
        <taxon>Eukaryota</taxon>
        <taxon>Viridiplantae</taxon>
        <taxon>Streptophyta</taxon>
        <taxon>Embryophyta</taxon>
        <taxon>Tracheophyta</taxon>
        <taxon>Spermatophyta</taxon>
        <taxon>Magnoliopsida</taxon>
        <taxon>Liliopsida</taxon>
        <taxon>Zingiberales</taxon>
        <taxon>Zingiberaceae</taxon>
        <taxon>Zingiber</taxon>
    </lineage>
</organism>
<dbReference type="PANTHER" id="PTHR36350:SF3">
    <property type="entry name" value="TRANSMEMBRANE PROTEIN"/>
    <property type="match status" value="1"/>
</dbReference>
<dbReference type="AlphaFoldDB" id="A0A8J5GXN7"/>
<feature type="region of interest" description="Disordered" evidence="1">
    <location>
        <begin position="109"/>
        <end position="134"/>
    </location>
</feature>
<dbReference type="EMBL" id="JACMSC010000007">
    <property type="protein sequence ID" value="KAG6516130.1"/>
    <property type="molecule type" value="Genomic_DNA"/>
</dbReference>
<keyword evidence="3" id="KW-1185">Reference proteome</keyword>
<proteinExistence type="predicted"/>
<feature type="region of interest" description="Disordered" evidence="1">
    <location>
        <begin position="292"/>
        <end position="325"/>
    </location>
</feature>
<evidence type="ECO:0000256" key="1">
    <source>
        <dbReference type="SAM" id="MobiDB-lite"/>
    </source>
</evidence>
<sequence length="325" mass="35708">MFQFIEDTKIGIDHGRGNLRLLRRSPQAAASRRHRAGGEHGVVGVDSLDGAGNGRRLPAPAEKPGGGRTHPDVGVPGAGVQAKEGTELDAPYSAAAAATTRSLDVAGDAARRRQGDAAVQAHPPRLSRRAENSRRVAGPQANVGIIELSGKEKEAIELLEAALKKAKEQQACEHTHEVHELELLLVEMYIYKVRTGDYEKALSFQCLKREDVSSADARAPLSFCWARVQAVIYILMNDKERAKKSYDMFKEVRSVFHGKKFFEESTSMSVQVSNFDEFTEMVEHLKLEIQQAHSAKPTAEGQDRSKRVAEEIKPSSSGEKNLSKK</sequence>
<reference evidence="2 3" key="1">
    <citation type="submission" date="2020-08" db="EMBL/GenBank/DDBJ databases">
        <title>Plant Genome Project.</title>
        <authorList>
            <person name="Zhang R.-G."/>
        </authorList>
    </citation>
    <scope>NUCLEOTIDE SEQUENCE [LARGE SCALE GENOMIC DNA]</scope>
    <source>
        <tissue evidence="2">Rhizome</tissue>
    </source>
</reference>
<evidence type="ECO:0000313" key="3">
    <source>
        <dbReference type="Proteomes" id="UP000734854"/>
    </source>
</evidence>